<keyword evidence="1" id="KW-0812">Transmembrane</keyword>
<evidence type="ECO:0000313" key="3">
    <source>
        <dbReference type="EMBL" id="BCJ89744.1"/>
    </source>
</evidence>
<dbReference type="InterPro" id="IPR000620">
    <property type="entry name" value="EamA_dom"/>
</dbReference>
<dbReference type="KEGG" id="tso:IZ6_04790"/>
<protein>
    <recommendedName>
        <fullName evidence="2">EamA domain-containing protein</fullName>
    </recommendedName>
</protein>
<feature type="transmembrane region" description="Helical" evidence="1">
    <location>
        <begin position="112"/>
        <end position="131"/>
    </location>
</feature>
<evidence type="ECO:0000259" key="2">
    <source>
        <dbReference type="Pfam" id="PF00892"/>
    </source>
</evidence>
<gene>
    <name evidence="3" type="ORF">IZ6_04790</name>
</gene>
<proteinExistence type="predicted"/>
<dbReference type="GO" id="GO:0016020">
    <property type="term" value="C:membrane"/>
    <property type="evidence" value="ECO:0007669"/>
    <property type="project" value="InterPro"/>
</dbReference>
<sequence length="305" mass="33113">MALPLDHLSADAAAARRLRLIAIALMVAAMALFAVLDTTAKYLSAHENPLQVAWLRYVVHACLAAIIFNPWSAPGVWRTKKPGMQILRSILLAGTTVFNFSAIAFIQLDQAVAIAFLTPLLVAFFSGPILGEWVSRRHLIVIIIGFTGVLLVTKPGFGAFHFAYLLALANAICAAFYNIATRFVTAYDSARTSIAVTSLFGALALAPIMPFVWHWPDNALIWSLHILTGMLGGFGHFLLIHAHARAPAPVLAPFVYVELLFMLLTGWLVFSDVPDVWTLAGAGVVIAAGLYLLTRERVQPADIVE</sequence>
<dbReference type="EMBL" id="AP023361">
    <property type="protein sequence ID" value="BCJ89744.1"/>
    <property type="molecule type" value="Genomic_DNA"/>
</dbReference>
<feature type="transmembrane region" description="Helical" evidence="1">
    <location>
        <begin position="54"/>
        <end position="74"/>
    </location>
</feature>
<feature type="transmembrane region" description="Helical" evidence="1">
    <location>
        <begin position="138"/>
        <end position="156"/>
    </location>
</feature>
<dbReference type="PANTHER" id="PTHR22911">
    <property type="entry name" value="ACYL-MALONYL CONDENSING ENZYME-RELATED"/>
    <property type="match status" value="1"/>
</dbReference>
<feature type="transmembrane region" description="Helical" evidence="1">
    <location>
        <begin position="219"/>
        <end position="239"/>
    </location>
</feature>
<feature type="domain" description="EamA" evidence="2">
    <location>
        <begin position="162"/>
        <end position="292"/>
    </location>
</feature>
<dbReference type="Pfam" id="PF00892">
    <property type="entry name" value="EamA"/>
    <property type="match status" value="2"/>
</dbReference>
<feature type="transmembrane region" description="Helical" evidence="1">
    <location>
        <begin position="276"/>
        <end position="293"/>
    </location>
</feature>
<evidence type="ECO:0000313" key="4">
    <source>
        <dbReference type="Proteomes" id="UP000515317"/>
    </source>
</evidence>
<dbReference type="PANTHER" id="PTHR22911:SF103">
    <property type="entry name" value="BLR2811 PROTEIN"/>
    <property type="match status" value="1"/>
</dbReference>
<feature type="transmembrane region" description="Helical" evidence="1">
    <location>
        <begin position="251"/>
        <end position="270"/>
    </location>
</feature>
<feature type="transmembrane region" description="Helical" evidence="1">
    <location>
        <begin position="86"/>
        <end position="106"/>
    </location>
</feature>
<keyword evidence="1" id="KW-0472">Membrane</keyword>
<organism evidence="3 4">
    <name type="scientific">Terrihabitans soli</name>
    <dbReference type="NCBI Taxonomy" id="708113"/>
    <lineage>
        <taxon>Bacteria</taxon>
        <taxon>Pseudomonadati</taxon>
        <taxon>Pseudomonadota</taxon>
        <taxon>Alphaproteobacteria</taxon>
        <taxon>Hyphomicrobiales</taxon>
        <taxon>Terrihabitans</taxon>
    </lineage>
</organism>
<feature type="transmembrane region" description="Helical" evidence="1">
    <location>
        <begin position="192"/>
        <end position="213"/>
    </location>
</feature>
<dbReference type="InterPro" id="IPR037185">
    <property type="entry name" value="EmrE-like"/>
</dbReference>
<name>A0A6S6QHT4_9HYPH</name>
<keyword evidence="1" id="KW-1133">Transmembrane helix</keyword>
<dbReference type="SUPFAM" id="SSF103481">
    <property type="entry name" value="Multidrug resistance efflux transporter EmrE"/>
    <property type="match status" value="2"/>
</dbReference>
<dbReference type="AlphaFoldDB" id="A0A6S6QHT4"/>
<dbReference type="RefSeq" id="WP_222876429.1">
    <property type="nucleotide sequence ID" value="NZ_AP023361.1"/>
</dbReference>
<accession>A0A6S6QHT4</accession>
<keyword evidence="4" id="KW-1185">Reference proteome</keyword>
<feature type="domain" description="EamA" evidence="2">
    <location>
        <begin position="21"/>
        <end position="153"/>
    </location>
</feature>
<reference evidence="3 4" key="1">
    <citation type="submission" date="2020-08" db="EMBL/GenBank/DDBJ databases">
        <title>Genome sequence of Rhizobiales bacterium strain IZ6.</title>
        <authorList>
            <person name="Nakai R."/>
            <person name="Naganuma T."/>
        </authorList>
    </citation>
    <scope>NUCLEOTIDE SEQUENCE [LARGE SCALE GENOMIC DNA]</scope>
    <source>
        <strain evidence="3 4">IZ6</strain>
    </source>
</reference>
<feature type="transmembrane region" description="Helical" evidence="1">
    <location>
        <begin position="162"/>
        <end position="180"/>
    </location>
</feature>
<evidence type="ECO:0000256" key="1">
    <source>
        <dbReference type="SAM" id="Phobius"/>
    </source>
</evidence>
<feature type="transmembrane region" description="Helical" evidence="1">
    <location>
        <begin position="20"/>
        <end position="42"/>
    </location>
</feature>
<dbReference type="Proteomes" id="UP000515317">
    <property type="component" value="Chromosome"/>
</dbReference>